<evidence type="ECO:0000256" key="4">
    <source>
        <dbReference type="ARBA" id="ARBA00022825"/>
    </source>
</evidence>
<evidence type="ECO:0000256" key="5">
    <source>
        <dbReference type="SAM" id="SignalP"/>
    </source>
</evidence>
<dbReference type="Proteomes" id="UP000244880">
    <property type="component" value="Unassembled WGS sequence"/>
</dbReference>
<dbReference type="SUPFAM" id="SSF50494">
    <property type="entry name" value="Trypsin-like serine proteases"/>
    <property type="match status" value="1"/>
</dbReference>
<dbReference type="Gene3D" id="2.40.10.120">
    <property type="match status" value="1"/>
</dbReference>
<feature type="signal peptide" evidence="5">
    <location>
        <begin position="1"/>
        <end position="22"/>
    </location>
</feature>
<evidence type="ECO:0000256" key="3">
    <source>
        <dbReference type="ARBA" id="ARBA00022801"/>
    </source>
</evidence>
<dbReference type="Pfam" id="PF17820">
    <property type="entry name" value="PDZ_6"/>
    <property type="match status" value="1"/>
</dbReference>
<feature type="chain" id="PRO_5015355678" evidence="5">
    <location>
        <begin position="23"/>
        <end position="431"/>
    </location>
</feature>
<dbReference type="InterPro" id="IPR009003">
    <property type="entry name" value="Peptidase_S1_PA"/>
</dbReference>
<dbReference type="InterPro" id="IPR001940">
    <property type="entry name" value="Peptidase_S1C"/>
</dbReference>
<evidence type="ECO:0000313" key="7">
    <source>
        <dbReference type="EMBL" id="SPH27578.1"/>
    </source>
</evidence>
<sequence length="431" mass="45882">MRLITLAIFITLGWFAPDAARATNMTKATTDRVLASTVIVRSDDGRNRFLGSGFVVRDKKTVVSNAHVIGNAGRVMLVFQDGTRMAARVMRIDKMLDLSVLETEKATSVDPLQLDVGAVHPGHTVYATGAPLEAGFSLTAGIVSARARQVDATQPLLYVQHSASVNPGSSGGPLLNFQGGVLGVNTRISDGSRFFVGIAYAISAADVSEFLSREPGPEILAPGMKVRPFSPRIRTALGFEGQGVLVDLVRPNSPASRAGMQAGDILTVYGATQITTPGDLAFALRKSNIDTDIEVIRENRTITLTVDRTPLPASLNAMTTNAAEAIETYGFADMGLTINVMGTIDAVSSNGTGFFVGLSKGDRIDAINGRGVETFGPDWPQTFQFDEPLLLRIVLPDGATQHYMLDPWDDGVGLRPSSGANVLDQEVVSFD</sequence>
<dbReference type="PANTHER" id="PTHR22939:SF129">
    <property type="entry name" value="SERINE PROTEASE HTRA2, MITOCHONDRIAL"/>
    <property type="match status" value="1"/>
</dbReference>
<dbReference type="PANTHER" id="PTHR22939">
    <property type="entry name" value="SERINE PROTEASE FAMILY S1C HTRA-RELATED"/>
    <property type="match status" value="1"/>
</dbReference>
<proteinExistence type="inferred from homology"/>
<keyword evidence="5" id="KW-0732">Signal</keyword>
<dbReference type="InterPro" id="IPR041489">
    <property type="entry name" value="PDZ_6"/>
</dbReference>
<accession>A0A2R8BPP6</accession>
<organism evidence="7 8">
    <name type="scientific">Ascidiaceihabitans donghaensis</name>
    <dbReference type="NCBI Taxonomy" id="1510460"/>
    <lineage>
        <taxon>Bacteria</taxon>
        <taxon>Pseudomonadati</taxon>
        <taxon>Pseudomonadota</taxon>
        <taxon>Alphaproteobacteria</taxon>
        <taxon>Rhodobacterales</taxon>
        <taxon>Paracoccaceae</taxon>
        <taxon>Ascidiaceihabitans</taxon>
    </lineage>
</organism>
<dbReference type="Gene3D" id="2.30.42.10">
    <property type="match status" value="1"/>
</dbReference>
<name>A0A2R8BPP6_9RHOB</name>
<protein>
    <submittedName>
        <fullName evidence="7">Serine protease HhoB</fullName>
    </submittedName>
</protein>
<dbReference type="InterPro" id="IPR036034">
    <property type="entry name" value="PDZ_sf"/>
</dbReference>
<evidence type="ECO:0000259" key="6">
    <source>
        <dbReference type="PROSITE" id="PS50106"/>
    </source>
</evidence>
<reference evidence="7 8" key="1">
    <citation type="submission" date="2018-03" db="EMBL/GenBank/DDBJ databases">
        <authorList>
            <person name="Keele B.F."/>
        </authorList>
    </citation>
    <scope>NUCLEOTIDE SEQUENCE [LARGE SCALE GENOMIC DNA]</scope>
    <source>
        <strain evidence="7 8">CECT 8599</strain>
    </source>
</reference>
<dbReference type="OrthoDB" id="9758917at2"/>
<dbReference type="SUPFAM" id="SSF50156">
    <property type="entry name" value="PDZ domain-like"/>
    <property type="match status" value="1"/>
</dbReference>
<dbReference type="Pfam" id="PF13365">
    <property type="entry name" value="Trypsin_2"/>
    <property type="match status" value="1"/>
</dbReference>
<feature type="domain" description="PDZ" evidence="6">
    <location>
        <begin position="237"/>
        <end position="299"/>
    </location>
</feature>
<dbReference type="RefSeq" id="WP_108830520.1">
    <property type="nucleotide sequence ID" value="NZ_OMOR01000004.1"/>
</dbReference>
<keyword evidence="4" id="KW-0720">Serine protease</keyword>
<dbReference type="PROSITE" id="PS50106">
    <property type="entry name" value="PDZ"/>
    <property type="match status" value="1"/>
</dbReference>
<keyword evidence="8" id="KW-1185">Reference proteome</keyword>
<dbReference type="PRINTS" id="PR00834">
    <property type="entry name" value="PROTEASES2C"/>
</dbReference>
<dbReference type="EMBL" id="OMOR01000004">
    <property type="protein sequence ID" value="SPH27578.1"/>
    <property type="molecule type" value="Genomic_DNA"/>
</dbReference>
<evidence type="ECO:0000256" key="2">
    <source>
        <dbReference type="ARBA" id="ARBA00022670"/>
    </source>
</evidence>
<dbReference type="GO" id="GO:0004252">
    <property type="term" value="F:serine-type endopeptidase activity"/>
    <property type="evidence" value="ECO:0007669"/>
    <property type="project" value="InterPro"/>
</dbReference>
<dbReference type="GO" id="GO:0006508">
    <property type="term" value="P:proteolysis"/>
    <property type="evidence" value="ECO:0007669"/>
    <property type="project" value="UniProtKB-KW"/>
</dbReference>
<dbReference type="AlphaFoldDB" id="A0A2R8BPP6"/>
<evidence type="ECO:0000313" key="8">
    <source>
        <dbReference type="Proteomes" id="UP000244880"/>
    </source>
</evidence>
<keyword evidence="2 7" id="KW-0645">Protease</keyword>
<evidence type="ECO:0000256" key="1">
    <source>
        <dbReference type="ARBA" id="ARBA00010541"/>
    </source>
</evidence>
<keyword evidence="3" id="KW-0378">Hydrolase</keyword>
<comment type="similarity">
    <text evidence="1">Belongs to the peptidase S1C family.</text>
</comment>
<gene>
    <name evidence="7" type="primary">hhoB</name>
    <name evidence="7" type="ORF">ASD8599_04044</name>
</gene>
<dbReference type="InterPro" id="IPR001478">
    <property type="entry name" value="PDZ"/>
</dbReference>